<evidence type="ECO:0000313" key="3">
    <source>
        <dbReference type="Proteomes" id="UP000219636"/>
    </source>
</evidence>
<keyword evidence="2" id="KW-0808">Transferase</keyword>
<evidence type="ECO:0000313" key="2">
    <source>
        <dbReference type="EMBL" id="SOC05906.1"/>
    </source>
</evidence>
<dbReference type="InterPro" id="IPR029063">
    <property type="entry name" value="SAM-dependent_MTases_sf"/>
</dbReference>
<proteinExistence type="predicted"/>
<dbReference type="InterPro" id="IPR025714">
    <property type="entry name" value="Methyltranfer_dom"/>
</dbReference>
<dbReference type="GO" id="GO:0032259">
    <property type="term" value="P:methylation"/>
    <property type="evidence" value="ECO:0007669"/>
    <property type="project" value="UniProtKB-KW"/>
</dbReference>
<dbReference type="Pfam" id="PF13679">
    <property type="entry name" value="Methyltransf_32"/>
    <property type="match status" value="1"/>
</dbReference>
<reference evidence="3" key="1">
    <citation type="submission" date="2017-08" db="EMBL/GenBank/DDBJ databases">
        <authorList>
            <person name="Varghese N."/>
            <person name="Submissions S."/>
        </authorList>
    </citation>
    <scope>NUCLEOTIDE SEQUENCE [LARGE SCALE GENOMIC DNA]</scope>
    <source>
        <strain evidence="3">JC22</strain>
    </source>
</reference>
<feature type="domain" description="Methyltransferase" evidence="1">
    <location>
        <begin position="42"/>
        <end position="116"/>
    </location>
</feature>
<accession>A0A285SDG9</accession>
<evidence type="ECO:0000259" key="1">
    <source>
        <dbReference type="Pfam" id="PF13679"/>
    </source>
</evidence>
<sequence length="199" mass="23812">MKESYYDKILNINTRETIAEVNNSVYYHPYEPTPYSALEELFKHYTINCSDTIVDFGCGKGRLNFFTNYLFHTSCVGIEMNQQFLNEASHNLKSYQFNSGQIHFVNCYAEKYKIEAQQNKFYFFNPFSVQVFMKVVNNILRSVEENPREVDIILYYASNDYRYFLENSTTFELVKEVNLPNLYEKNPYEQFLIYRLNLF</sequence>
<dbReference type="Gene3D" id="3.40.50.150">
    <property type="entry name" value="Vaccinia Virus protein VP39"/>
    <property type="match status" value="1"/>
</dbReference>
<dbReference type="SUPFAM" id="SSF53335">
    <property type="entry name" value="S-adenosyl-L-methionine-dependent methyltransferases"/>
    <property type="match status" value="1"/>
</dbReference>
<gene>
    <name evidence="2" type="ORF">SAMN05880501_104136</name>
</gene>
<dbReference type="EMBL" id="OBMQ01000004">
    <property type="protein sequence ID" value="SOC05906.1"/>
    <property type="molecule type" value="Genomic_DNA"/>
</dbReference>
<keyword evidence="2" id="KW-0489">Methyltransferase</keyword>
<organism evidence="2 3">
    <name type="scientific">Ureibacillus xyleni</name>
    <dbReference type="NCBI Taxonomy" id="614648"/>
    <lineage>
        <taxon>Bacteria</taxon>
        <taxon>Bacillati</taxon>
        <taxon>Bacillota</taxon>
        <taxon>Bacilli</taxon>
        <taxon>Bacillales</taxon>
        <taxon>Caryophanaceae</taxon>
        <taxon>Ureibacillus</taxon>
    </lineage>
</organism>
<dbReference type="Proteomes" id="UP000219636">
    <property type="component" value="Unassembled WGS sequence"/>
</dbReference>
<dbReference type="GO" id="GO:0008168">
    <property type="term" value="F:methyltransferase activity"/>
    <property type="evidence" value="ECO:0007669"/>
    <property type="project" value="UniProtKB-KW"/>
</dbReference>
<dbReference type="OrthoDB" id="9780095at2"/>
<dbReference type="RefSeq" id="WP_097073095.1">
    <property type="nucleotide sequence ID" value="NZ_OBMQ01000004.1"/>
</dbReference>
<dbReference type="AlphaFoldDB" id="A0A285SDG9"/>
<keyword evidence="3" id="KW-1185">Reference proteome</keyword>
<name>A0A285SDG9_9BACL</name>
<protein>
    <submittedName>
        <fullName evidence="2">Methyltransferase family protein</fullName>
    </submittedName>
</protein>